<proteinExistence type="predicted"/>
<keyword evidence="1" id="KW-0812">Transmembrane</keyword>
<keyword evidence="1" id="KW-0472">Membrane</keyword>
<reference evidence="3" key="1">
    <citation type="journal article" date="2019" name="Int. J. Syst. Evol. Microbiol.">
        <title>The Global Catalogue of Microorganisms (GCM) 10K type strain sequencing project: providing services to taxonomists for standard genome sequencing and annotation.</title>
        <authorList>
            <consortium name="The Broad Institute Genomics Platform"/>
            <consortium name="The Broad Institute Genome Sequencing Center for Infectious Disease"/>
            <person name="Wu L."/>
            <person name="Ma J."/>
        </authorList>
    </citation>
    <scope>NUCLEOTIDE SEQUENCE [LARGE SCALE GENOMIC DNA]</scope>
    <source>
        <strain evidence="3">CCUG 54527</strain>
    </source>
</reference>
<evidence type="ECO:0000313" key="3">
    <source>
        <dbReference type="Proteomes" id="UP001596170"/>
    </source>
</evidence>
<sequence>MEELPYVIIVSIATIISWIDYKKKVKKAESEEEIRKALVPFILVMVLFLISISMFFT</sequence>
<dbReference type="RefSeq" id="WP_377733650.1">
    <property type="nucleotide sequence ID" value="NZ_JBHSRI010000010.1"/>
</dbReference>
<organism evidence="2 3">
    <name type="scientific">Paenisporosarcina macmurdoensis</name>
    <dbReference type="NCBI Taxonomy" id="212659"/>
    <lineage>
        <taxon>Bacteria</taxon>
        <taxon>Bacillati</taxon>
        <taxon>Bacillota</taxon>
        <taxon>Bacilli</taxon>
        <taxon>Bacillales</taxon>
        <taxon>Caryophanaceae</taxon>
        <taxon>Paenisporosarcina</taxon>
    </lineage>
</organism>
<accession>A0ABW1L8L9</accession>
<name>A0ABW1L8L9_9BACL</name>
<comment type="caution">
    <text evidence="2">The sequence shown here is derived from an EMBL/GenBank/DDBJ whole genome shotgun (WGS) entry which is preliminary data.</text>
</comment>
<protein>
    <submittedName>
        <fullName evidence="2">Uncharacterized protein</fullName>
    </submittedName>
</protein>
<keyword evidence="3" id="KW-1185">Reference proteome</keyword>
<keyword evidence="1" id="KW-1133">Transmembrane helix</keyword>
<dbReference type="Proteomes" id="UP001596170">
    <property type="component" value="Unassembled WGS sequence"/>
</dbReference>
<gene>
    <name evidence="2" type="ORF">ACFPYN_08880</name>
</gene>
<evidence type="ECO:0000256" key="1">
    <source>
        <dbReference type="SAM" id="Phobius"/>
    </source>
</evidence>
<dbReference type="EMBL" id="JBHSRI010000010">
    <property type="protein sequence ID" value="MFC6039537.1"/>
    <property type="molecule type" value="Genomic_DNA"/>
</dbReference>
<feature type="transmembrane region" description="Helical" evidence="1">
    <location>
        <begin position="6"/>
        <end position="21"/>
    </location>
</feature>
<evidence type="ECO:0000313" key="2">
    <source>
        <dbReference type="EMBL" id="MFC6039537.1"/>
    </source>
</evidence>
<feature type="transmembrane region" description="Helical" evidence="1">
    <location>
        <begin position="37"/>
        <end position="56"/>
    </location>
</feature>